<dbReference type="InterPro" id="IPR034193">
    <property type="entry name" value="PCSK9_ProteinaseK-like"/>
</dbReference>
<accession>A0ABU1XVK4</accession>
<feature type="region of interest" description="Disordered" evidence="7">
    <location>
        <begin position="386"/>
        <end position="407"/>
    </location>
</feature>
<dbReference type="InterPro" id="IPR023827">
    <property type="entry name" value="Peptidase_S8_Asp-AS"/>
</dbReference>
<evidence type="ECO:0000256" key="5">
    <source>
        <dbReference type="PROSITE-ProRule" id="PRU01240"/>
    </source>
</evidence>
<dbReference type="SUPFAM" id="SSF54897">
    <property type="entry name" value="Protease propeptides/inhibitors"/>
    <property type="match status" value="1"/>
</dbReference>
<feature type="domain" description="Peptidase S8/S53" evidence="9">
    <location>
        <begin position="166"/>
        <end position="390"/>
    </location>
</feature>
<keyword evidence="8" id="KW-0732">Signal</keyword>
<dbReference type="InterPro" id="IPR037045">
    <property type="entry name" value="S8pro/Inhibitor_I9_sf"/>
</dbReference>
<dbReference type="InterPro" id="IPR023828">
    <property type="entry name" value="Peptidase_S8_Ser-AS"/>
</dbReference>
<evidence type="ECO:0000313" key="12">
    <source>
        <dbReference type="Proteomes" id="UP001256588"/>
    </source>
</evidence>
<dbReference type="Pfam" id="PF00082">
    <property type="entry name" value="Peptidase_S8"/>
    <property type="match status" value="1"/>
</dbReference>
<dbReference type="SUPFAM" id="SSF52743">
    <property type="entry name" value="Subtilisin-like"/>
    <property type="match status" value="1"/>
</dbReference>
<proteinExistence type="inferred from homology"/>
<name>A0ABU1XVK4_9GAMM</name>
<keyword evidence="3 5" id="KW-0378">Hydrolase</keyword>
<evidence type="ECO:0000256" key="8">
    <source>
        <dbReference type="SAM" id="SignalP"/>
    </source>
</evidence>
<dbReference type="PROSITE" id="PS51892">
    <property type="entry name" value="SUBTILASE"/>
    <property type="match status" value="1"/>
</dbReference>
<evidence type="ECO:0000256" key="7">
    <source>
        <dbReference type="SAM" id="MobiDB-lite"/>
    </source>
</evidence>
<comment type="caution">
    <text evidence="11">The sequence shown here is derived from an EMBL/GenBank/DDBJ whole genome shotgun (WGS) entry which is preliminary data.</text>
</comment>
<organism evidence="11 12">
    <name type="scientific">Luteimonas terrae</name>
    <dbReference type="NCBI Taxonomy" id="1530191"/>
    <lineage>
        <taxon>Bacteria</taxon>
        <taxon>Pseudomonadati</taxon>
        <taxon>Pseudomonadota</taxon>
        <taxon>Gammaproteobacteria</taxon>
        <taxon>Lysobacterales</taxon>
        <taxon>Lysobacteraceae</taxon>
        <taxon>Luteimonas</taxon>
    </lineage>
</organism>
<dbReference type="PROSITE" id="PS00137">
    <property type="entry name" value="SUBTILASE_HIS"/>
    <property type="match status" value="1"/>
</dbReference>
<feature type="compositionally biased region" description="Polar residues" evidence="7">
    <location>
        <begin position="386"/>
        <end position="400"/>
    </location>
</feature>
<evidence type="ECO:0000256" key="6">
    <source>
        <dbReference type="RuleBase" id="RU003355"/>
    </source>
</evidence>
<dbReference type="InterPro" id="IPR010259">
    <property type="entry name" value="S8pro/Inhibitor_I9"/>
</dbReference>
<dbReference type="PANTHER" id="PTHR43806:SF11">
    <property type="entry name" value="CEREVISIN-RELATED"/>
    <property type="match status" value="1"/>
</dbReference>
<evidence type="ECO:0000256" key="2">
    <source>
        <dbReference type="ARBA" id="ARBA00022670"/>
    </source>
</evidence>
<evidence type="ECO:0000256" key="3">
    <source>
        <dbReference type="ARBA" id="ARBA00022801"/>
    </source>
</evidence>
<gene>
    <name evidence="11" type="ORF">J2W68_000879</name>
</gene>
<keyword evidence="4 5" id="KW-0720">Serine protease</keyword>
<dbReference type="PROSITE" id="PS00138">
    <property type="entry name" value="SUBTILASE_SER"/>
    <property type="match status" value="1"/>
</dbReference>
<comment type="similarity">
    <text evidence="1 5 6">Belongs to the peptidase S8 family.</text>
</comment>
<evidence type="ECO:0000256" key="4">
    <source>
        <dbReference type="ARBA" id="ARBA00022825"/>
    </source>
</evidence>
<feature type="active site" description="Charge relay system" evidence="5">
    <location>
        <position position="201"/>
    </location>
</feature>
<evidence type="ECO:0000313" key="11">
    <source>
        <dbReference type="EMBL" id="MDR7192171.1"/>
    </source>
</evidence>
<feature type="chain" id="PRO_5047336495" evidence="8">
    <location>
        <begin position="22"/>
        <end position="407"/>
    </location>
</feature>
<dbReference type="RefSeq" id="WP_310233123.1">
    <property type="nucleotide sequence ID" value="NZ_JAVDWO010000003.1"/>
</dbReference>
<evidence type="ECO:0000259" key="9">
    <source>
        <dbReference type="Pfam" id="PF00082"/>
    </source>
</evidence>
<evidence type="ECO:0000256" key="1">
    <source>
        <dbReference type="ARBA" id="ARBA00011073"/>
    </source>
</evidence>
<dbReference type="Gene3D" id="3.30.70.80">
    <property type="entry name" value="Peptidase S8 propeptide/proteinase inhibitor I9"/>
    <property type="match status" value="1"/>
</dbReference>
<dbReference type="InterPro" id="IPR015500">
    <property type="entry name" value="Peptidase_S8_subtilisin-rel"/>
</dbReference>
<dbReference type="InterPro" id="IPR000209">
    <property type="entry name" value="Peptidase_S8/S53_dom"/>
</dbReference>
<keyword evidence="12" id="KW-1185">Reference proteome</keyword>
<feature type="domain" description="Inhibitor I9" evidence="10">
    <location>
        <begin position="34"/>
        <end position="128"/>
    </location>
</feature>
<dbReference type="Proteomes" id="UP001256588">
    <property type="component" value="Unassembled WGS sequence"/>
</dbReference>
<sequence>MIQKRMLVLAVATVLASPAFAAELRKVDNAIPGQYIVVFNGDEIRERVDADRLAGRLDKTLMASPDAAIAAEVEKRVVDVAAHHDLKVSQLYTHALHGMVVTADERKLAALLNDPRVDFVEEDGYIELSATQTGATWGLDRVDQRDRPLNGTYIYTPLAANVRAYIIDSGIRAGHTQFGTRLLSGYSAINDGRGTNDCNGHGTHVAGTVGGTTWGVAKQVRLVPVRVFGCTGGSANSTIIAGIDWVRANRVLPAVANMSLGGPASTATDNATNNLINSGVTVVVAAGNNNGANACNYSPARVANAVTVGSTTSTDARSSFSNIGSCVNIFAPGSSITSAWSTSTSASNTISGTSMASPHVAGAAALYLTNNPSASPATVRNWLYSNSTPNRVSNPGSGSPNRLLYTR</sequence>
<dbReference type="PROSITE" id="PS00136">
    <property type="entry name" value="SUBTILASE_ASP"/>
    <property type="match status" value="1"/>
</dbReference>
<dbReference type="Gene3D" id="3.40.50.200">
    <property type="entry name" value="Peptidase S8/S53 domain"/>
    <property type="match status" value="1"/>
</dbReference>
<dbReference type="EC" id="3.4.21.-" evidence="11"/>
<dbReference type="EMBL" id="JAVDWO010000003">
    <property type="protein sequence ID" value="MDR7192171.1"/>
    <property type="molecule type" value="Genomic_DNA"/>
</dbReference>
<dbReference type="Pfam" id="PF05922">
    <property type="entry name" value="Inhibitor_I9"/>
    <property type="match status" value="1"/>
</dbReference>
<dbReference type="GO" id="GO:0008233">
    <property type="term" value="F:peptidase activity"/>
    <property type="evidence" value="ECO:0007669"/>
    <property type="project" value="UniProtKB-KW"/>
</dbReference>
<evidence type="ECO:0000259" key="10">
    <source>
        <dbReference type="Pfam" id="PF05922"/>
    </source>
</evidence>
<dbReference type="CDD" id="cd04077">
    <property type="entry name" value="Peptidases_S8_PCSK9_ProteinaseK_like"/>
    <property type="match status" value="1"/>
</dbReference>
<feature type="active site" description="Charge relay system" evidence="5">
    <location>
        <position position="354"/>
    </location>
</feature>
<dbReference type="PRINTS" id="PR00723">
    <property type="entry name" value="SUBTILISIN"/>
</dbReference>
<dbReference type="PANTHER" id="PTHR43806">
    <property type="entry name" value="PEPTIDASE S8"/>
    <property type="match status" value="1"/>
</dbReference>
<keyword evidence="2 5" id="KW-0645">Protease</keyword>
<dbReference type="InterPro" id="IPR022398">
    <property type="entry name" value="Peptidase_S8_His-AS"/>
</dbReference>
<dbReference type="InterPro" id="IPR050131">
    <property type="entry name" value="Peptidase_S8_subtilisin-like"/>
</dbReference>
<dbReference type="InterPro" id="IPR036852">
    <property type="entry name" value="Peptidase_S8/S53_dom_sf"/>
</dbReference>
<reference evidence="11 12" key="1">
    <citation type="submission" date="2023-07" db="EMBL/GenBank/DDBJ databases">
        <title>Sorghum-associated microbial communities from plants grown in Nebraska, USA.</title>
        <authorList>
            <person name="Schachtman D."/>
        </authorList>
    </citation>
    <scope>NUCLEOTIDE SEQUENCE [LARGE SCALE GENOMIC DNA]</scope>
    <source>
        <strain evidence="11 12">4099</strain>
    </source>
</reference>
<feature type="signal peptide" evidence="8">
    <location>
        <begin position="1"/>
        <end position="21"/>
    </location>
</feature>
<dbReference type="GO" id="GO:0006508">
    <property type="term" value="P:proteolysis"/>
    <property type="evidence" value="ECO:0007669"/>
    <property type="project" value="UniProtKB-KW"/>
</dbReference>
<protein>
    <submittedName>
        <fullName evidence="11">Serine protease</fullName>
        <ecNumber evidence="11">3.4.21.-</ecNumber>
    </submittedName>
</protein>
<feature type="active site" description="Charge relay system" evidence="5">
    <location>
        <position position="168"/>
    </location>
</feature>